<evidence type="ECO:0000313" key="5">
    <source>
        <dbReference type="EMBL" id="EQC39374.1"/>
    </source>
</evidence>
<dbReference type="STRING" id="1156394.T0QMQ1"/>
<dbReference type="SUPFAM" id="SSF56601">
    <property type="entry name" value="beta-lactamase/transpeptidase-like"/>
    <property type="match status" value="1"/>
</dbReference>
<accession>T0QMQ1</accession>
<dbReference type="InterPro" id="IPR001466">
    <property type="entry name" value="Beta-lactam-related"/>
</dbReference>
<dbReference type="RefSeq" id="XP_008607435.1">
    <property type="nucleotide sequence ID" value="XM_008609213.1"/>
</dbReference>
<dbReference type="Proteomes" id="UP000030762">
    <property type="component" value="Unassembled WGS sequence"/>
</dbReference>
<dbReference type="GO" id="GO:0046677">
    <property type="term" value="P:response to antibiotic"/>
    <property type="evidence" value="ECO:0007669"/>
    <property type="project" value="UniProtKB-KW"/>
</dbReference>
<dbReference type="AlphaFoldDB" id="T0QMQ1"/>
<dbReference type="OrthoDB" id="58460at2759"/>
<sequence>MTFDPELDAICAYVQRAMTAHHLPGLAVALVRDGDVVLAKGFGSQEYEEPNMPITSSTLFEIGSVSKVLIALGIGVLVDRGLAHWNDRVQLHLPWFTLLDKDVAARTTLADLLSMHSVLASQGDIAWTFGVFSTERAIVEGLAHLDTTSDQAGFVYSNANYEVLGQVLQAVAHVPWFTFLRDAVWTPLGMRDTVGRIGDATTDVARGHMTCHDHVLGPFDIATSPMTVLRPGDNCVAAGSILSTAADMAKLTGFLLSDGAALFASPAILTAIMTGCVENTRMTPTRTRVLGFAPSTVQAGYGFTTIGDSLAFGKDYVGKNGLTIGFTAELGLVRSARAGVFVASNARTMGGSAADSSFLSRLHLRLLGWCFGVADDDLAKHDADAIEAAAAFPDTPGDAHYFARAPWGAGGTK</sequence>
<gene>
    <name evidence="5" type="ORF">SDRG_03576</name>
</gene>
<keyword evidence="6" id="KW-1185">Reference proteome</keyword>
<dbReference type="GO" id="GO:0008800">
    <property type="term" value="F:beta-lactamase activity"/>
    <property type="evidence" value="ECO:0007669"/>
    <property type="project" value="UniProtKB-EC"/>
</dbReference>
<keyword evidence="2" id="KW-0378">Hydrolase</keyword>
<dbReference type="InterPro" id="IPR001586">
    <property type="entry name" value="Beta-lactam_class-C_AS"/>
</dbReference>
<evidence type="ECO:0000259" key="4">
    <source>
        <dbReference type="Pfam" id="PF00144"/>
    </source>
</evidence>
<keyword evidence="3" id="KW-0046">Antibiotic resistance</keyword>
<dbReference type="PANTHER" id="PTHR46825:SF9">
    <property type="entry name" value="BETA-LACTAMASE-RELATED DOMAIN-CONTAINING PROTEIN"/>
    <property type="match status" value="1"/>
</dbReference>
<dbReference type="GeneID" id="19944303"/>
<dbReference type="InParanoid" id="T0QMQ1"/>
<organism evidence="5 6">
    <name type="scientific">Saprolegnia diclina (strain VS20)</name>
    <dbReference type="NCBI Taxonomy" id="1156394"/>
    <lineage>
        <taxon>Eukaryota</taxon>
        <taxon>Sar</taxon>
        <taxon>Stramenopiles</taxon>
        <taxon>Oomycota</taxon>
        <taxon>Saprolegniomycetes</taxon>
        <taxon>Saprolegniales</taxon>
        <taxon>Saprolegniaceae</taxon>
        <taxon>Saprolegnia</taxon>
    </lineage>
</organism>
<comment type="catalytic activity">
    <reaction evidence="1">
        <text>a beta-lactam + H2O = a substituted beta-amino acid</text>
        <dbReference type="Rhea" id="RHEA:20401"/>
        <dbReference type="ChEBI" id="CHEBI:15377"/>
        <dbReference type="ChEBI" id="CHEBI:35627"/>
        <dbReference type="ChEBI" id="CHEBI:140347"/>
        <dbReference type="EC" id="3.5.2.6"/>
    </reaction>
</comment>
<dbReference type="PANTHER" id="PTHR46825">
    <property type="entry name" value="D-ALANYL-D-ALANINE-CARBOXYPEPTIDASE/ENDOPEPTIDASE AMPH"/>
    <property type="match status" value="1"/>
</dbReference>
<dbReference type="VEuPathDB" id="FungiDB:SDRG_03576"/>
<dbReference type="InterPro" id="IPR050491">
    <property type="entry name" value="AmpC-like"/>
</dbReference>
<evidence type="ECO:0000256" key="3">
    <source>
        <dbReference type="ARBA" id="ARBA00023251"/>
    </source>
</evidence>
<dbReference type="GO" id="GO:0017001">
    <property type="term" value="P:antibiotic catabolic process"/>
    <property type="evidence" value="ECO:0007669"/>
    <property type="project" value="InterPro"/>
</dbReference>
<dbReference type="Gene3D" id="3.40.710.10">
    <property type="entry name" value="DD-peptidase/beta-lactamase superfamily"/>
    <property type="match status" value="1"/>
</dbReference>
<evidence type="ECO:0000313" key="6">
    <source>
        <dbReference type="Proteomes" id="UP000030762"/>
    </source>
</evidence>
<dbReference type="InterPro" id="IPR012338">
    <property type="entry name" value="Beta-lactam/transpept-like"/>
</dbReference>
<name>T0QMQ1_SAPDV</name>
<evidence type="ECO:0000256" key="2">
    <source>
        <dbReference type="ARBA" id="ARBA00022801"/>
    </source>
</evidence>
<proteinExistence type="predicted"/>
<protein>
    <submittedName>
        <fullName evidence="5">Beta-lactamase</fullName>
    </submittedName>
</protein>
<dbReference type="Pfam" id="PF00144">
    <property type="entry name" value="Beta-lactamase"/>
    <property type="match status" value="1"/>
</dbReference>
<dbReference type="PROSITE" id="PS00336">
    <property type="entry name" value="BETA_LACTAMASE_C"/>
    <property type="match status" value="1"/>
</dbReference>
<evidence type="ECO:0000256" key="1">
    <source>
        <dbReference type="ARBA" id="ARBA00001526"/>
    </source>
</evidence>
<dbReference type="EMBL" id="JH767139">
    <property type="protein sequence ID" value="EQC39374.1"/>
    <property type="molecule type" value="Genomic_DNA"/>
</dbReference>
<feature type="domain" description="Beta-lactamase-related" evidence="4">
    <location>
        <begin position="13"/>
        <end position="353"/>
    </location>
</feature>
<reference evidence="5 6" key="1">
    <citation type="submission" date="2012-04" db="EMBL/GenBank/DDBJ databases">
        <title>The Genome Sequence of Saprolegnia declina VS20.</title>
        <authorList>
            <consortium name="The Broad Institute Genome Sequencing Platform"/>
            <person name="Russ C."/>
            <person name="Nusbaum C."/>
            <person name="Tyler B."/>
            <person name="van West P."/>
            <person name="Dieguez-Uribeondo J."/>
            <person name="de Bruijn I."/>
            <person name="Tripathy S."/>
            <person name="Jiang R."/>
            <person name="Young S.K."/>
            <person name="Zeng Q."/>
            <person name="Gargeya S."/>
            <person name="Fitzgerald M."/>
            <person name="Haas B."/>
            <person name="Abouelleil A."/>
            <person name="Alvarado L."/>
            <person name="Arachchi H.M."/>
            <person name="Berlin A."/>
            <person name="Chapman S.B."/>
            <person name="Goldberg J."/>
            <person name="Griggs A."/>
            <person name="Gujja S."/>
            <person name="Hansen M."/>
            <person name="Howarth C."/>
            <person name="Imamovic A."/>
            <person name="Larimer J."/>
            <person name="McCowen C."/>
            <person name="Montmayeur A."/>
            <person name="Murphy C."/>
            <person name="Neiman D."/>
            <person name="Pearson M."/>
            <person name="Priest M."/>
            <person name="Roberts A."/>
            <person name="Saif S."/>
            <person name="Shea T."/>
            <person name="Sisk P."/>
            <person name="Sykes S."/>
            <person name="Wortman J."/>
            <person name="Nusbaum C."/>
            <person name="Birren B."/>
        </authorList>
    </citation>
    <scope>NUCLEOTIDE SEQUENCE [LARGE SCALE GENOMIC DNA]</scope>
    <source>
        <strain evidence="5 6">VS20</strain>
    </source>
</reference>